<dbReference type="Proteomes" id="UP000308730">
    <property type="component" value="Unassembled WGS sequence"/>
</dbReference>
<feature type="region of interest" description="Disordered" evidence="1">
    <location>
        <begin position="321"/>
        <end position="340"/>
    </location>
</feature>
<evidence type="ECO:0000313" key="2">
    <source>
        <dbReference type="EMBL" id="THH27152.1"/>
    </source>
</evidence>
<feature type="compositionally biased region" description="Basic and acidic residues" evidence="1">
    <location>
        <begin position="176"/>
        <end position="194"/>
    </location>
</feature>
<evidence type="ECO:0000313" key="3">
    <source>
        <dbReference type="Proteomes" id="UP000308730"/>
    </source>
</evidence>
<dbReference type="OrthoDB" id="3233731at2759"/>
<dbReference type="AlphaFoldDB" id="A0A4S4MMQ5"/>
<sequence>MSQNVVSYPTTELFTPSYSFLSHPPQKPQPSHPLPPPPGSENIPPTALIAGRRRSSIMISITAWAENVPPGSPAPPPRRKDSCAQSDEAKQALKAAGYTSAIVNLQNVVLPPPAPISKKNRYSLIPEPRSSSHQKDLRRSNSQSSLKASGSRTRSSARPGTATTPAAAALPSSSSRPEHRRERSQSTIMKDKQSKYAKYPPPLAQDMALAQLIDGGNSEDQIRKYVDARAKASGATKVNGQYVGADGVYRDGRGGVWRDQDEALEYTHLLNDTGDRSWVGFSKDAASLEDEYRRGSVSTMETMDSDLDPRYAIQPNDEELAKFGGAVPPHGSTRHSARHLRKSESLLDPFPVPGQNPSSSSASPPSSRERHRPAPLAMDTAPVGPSYVYSPGNPVQQEAGRKDFMNASFSPTPVTAKPVAQSKSGSANHTADVTKSKLGVKGLLKAVGMKK</sequence>
<dbReference type="EMBL" id="SGPM01000275">
    <property type="protein sequence ID" value="THH27152.1"/>
    <property type="molecule type" value="Genomic_DNA"/>
</dbReference>
<organism evidence="2 3">
    <name type="scientific">Antrodiella citrinella</name>
    <dbReference type="NCBI Taxonomy" id="2447956"/>
    <lineage>
        <taxon>Eukaryota</taxon>
        <taxon>Fungi</taxon>
        <taxon>Dikarya</taxon>
        <taxon>Basidiomycota</taxon>
        <taxon>Agaricomycotina</taxon>
        <taxon>Agaricomycetes</taxon>
        <taxon>Polyporales</taxon>
        <taxon>Steccherinaceae</taxon>
        <taxon>Antrodiella</taxon>
    </lineage>
</organism>
<feature type="region of interest" description="Disordered" evidence="1">
    <location>
        <begin position="64"/>
        <end position="91"/>
    </location>
</feature>
<feature type="compositionally biased region" description="Basic and acidic residues" evidence="1">
    <location>
        <begin position="78"/>
        <end position="91"/>
    </location>
</feature>
<evidence type="ECO:0000256" key="1">
    <source>
        <dbReference type="SAM" id="MobiDB-lite"/>
    </source>
</evidence>
<feature type="region of interest" description="Disordered" evidence="1">
    <location>
        <begin position="107"/>
        <end position="199"/>
    </location>
</feature>
<comment type="caution">
    <text evidence="2">The sequence shown here is derived from an EMBL/GenBank/DDBJ whole genome shotgun (WGS) entry which is preliminary data.</text>
</comment>
<feature type="compositionally biased region" description="Polar residues" evidence="1">
    <location>
        <begin position="140"/>
        <end position="154"/>
    </location>
</feature>
<proteinExistence type="predicted"/>
<feature type="compositionally biased region" description="Pro residues" evidence="1">
    <location>
        <begin position="25"/>
        <end position="39"/>
    </location>
</feature>
<name>A0A4S4MMQ5_9APHY</name>
<feature type="compositionally biased region" description="Polar residues" evidence="1">
    <location>
        <begin position="421"/>
        <end position="433"/>
    </location>
</feature>
<reference evidence="2 3" key="1">
    <citation type="submission" date="2019-02" db="EMBL/GenBank/DDBJ databases">
        <title>Genome sequencing of the rare red list fungi Antrodiella citrinella (Flaviporus citrinellus).</title>
        <authorList>
            <person name="Buettner E."/>
            <person name="Kellner H."/>
        </authorList>
    </citation>
    <scope>NUCLEOTIDE SEQUENCE [LARGE SCALE GENOMIC DNA]</scope>
    <source>
        <strain evidence="2 3">DSM 108506</strain>
    </source>
</reference>
<gene>
    <name evidence="2" type="ORF">EUX98_g7027</name>
</gene>
<feature type="region of interest" description="Disordered" evidence="1">
    <location>
        <begin position="17"/>
        <end position="46"/>
    </location>
</feature>
<protein>
    <submittedName>
        <fullName evidence="2">Uncharacterized protein</fullName>
    </submittedName>
</protein>
<accession>A0A4S4MMQ5</accession>
<feature type="region of interest" description="Disordered" evidence="1">
    <location>
        <begin position="346"/>
        <end position="382"/>
    </location>
</feature>
<feature type="compositionally biased region" description="Low complexity" evidence="1">
    <location>
        <begin position="156"/>
        <end position="175"/>
    </location>
</feature>
<keyword evidence="3" id="KW-1185">Reference proteome</keyword>
<feature type="compositionally biased region" description="Low complexity" evidence="1">
    <location>
        <begin position="357"/>
        <end position="366"/>
    </location>
</feature>
<feature type="region of interest" description="Disordered" evidence="1">
    <location>
        <begin position="405"/>
        <end position="433"/>
    </location>
</feature>